<dbReference type="SUPFAM" id="SSF52172">
    <property type="entry name" value="CheY-like"/>
    <property type="match status" value="1"/>
</dbReference>
<name>A0A2S1SK69_9FLAO</name>
<sequence length="217" mass="24811">MKILMIDDHPSQIHAYKTILSCSEPKFDFMVTEAYDCQSAYEIIVQSETEDFDMIFLDRSLPPYKEKNIMSGEDLARLVRNHLPHSKLLIMTTHAEAFTLFNMIKDYHPEGLLVKSDFTVEQLIDVFSRIYEGEIFYSNTVKSAMKEMNSRNGYLDRCDQQIITMLGQGISMKSITKTLGLSRSAISRRKAQIRIYFGIDSGGDEEIVAKAREAGLI</sequence>
<dbReference type="InterPro" id="IPR001789">
    <property type="entry name" value="Sig_transdc_resp-reg_receiver"/>
</dbReference>
<dbReference type="Proteomes" id="UP000244937">
    <property type="component" value="Chromosome"/>
</dbReference>
<dbReference type="OrthoDB" id="651456at2"/>
<dbReference type="PROSITE" id="PS50110">
    <property type="entry name" value="RESPONSE_REGULATORY"/>
    <property type="match status" value="1"/>
</dbReference>
<organism evidence="3 4">
    <name type="scientific">Flavobacterium pallidum</name>
    <dbReference type="NCBI Taxonomy" id="2172098"/>
    <lineage>
        <taxon>Bacteria</taxon>
        <taxon>Pseudomonadati</taxon>
        <taxon>Bacteroidota</taxon>
        <taxon>Flavobacteriia</taxon>
        <taxon>Flavobacteriales</taxon>
        <taxon>Flavobacteriaceae</taxon>
        <taxon>Flavobacterium</taxon>
    </lineage>
</organism>
<accession>A0A2S1SK69</accession>
<evidence type="ECO:0000313" key="3">
    <source>
        <dbReference type="EMBL" id="AWI26785.1"/>
    </source>
</evidence>
<gene>
    <name evidence="3" type="ORF">HYN49_13255</name>
</gene>
<keyword evidence="1" id="KW-0597">Phosphoprotein</keyword>
<dbReference type="PANTHER" id="PTHR45566">
    <property type="entry name" value="HTH-TYPE TRANSCRIPTIONAL REGULATOR YHJB-RELATED"/>
    <property type="match status" value="1"/>
</dbReference>
<keyword evidence="4" id="KW-1185">Reference proteome</keyword>
<proteinExistence type="predicted"/>
<dbReference type="GO" id="GO:0000160">
    <property type="term" value="P:phosphorelay signal transduction system"/>
    <property type="evidence" value="ECO:0007669"/>
    <property type="project" value="InterPro"/>
</dbReference>
<feature type="modified residue" description="4-aspartylphosphate" evidence="1">
    <location>
        <position position="58"/>
    </location>
</feature>
<evidence type="ECO:0000259" key="2">
    <source>
        <dbReference type="PROSITE" id="PS50110"/>
    </source>
</evidence>
<feature type="domain" description="Response regulatory" evidence="2">
    <location>
        <begin position="2"/>
        <end position="130"/>
    </location>
</feature>
<dbReference type="CDD" id="cd00156">
    <property type="entry name" value="REC"/>
    <property type="match status" value="1"/>
</dbReference>
<dbReference type="InterPro" id="IPR011006">
    <property type="entry name" value="CheY-like_superfamily"/>
</dbReference>
<reference evidence="3 4" key="1">
    <citation type="submission" date="2018-05" db="EMBL/GenBank/DDBJ databases">
        <title>Genome sequencing of Flavobacterium sp. HYN0049.</title>
        <authorList>
            <person name="Yi H."/>
            <person name="Baek C."/>
        </authorList>
    </citation>
    <scope>NUCLEOTIDE SEQUENCE [LARGE SCALE GENOMIC DNA]</scope>
    <source>
        <strain evidence="3 4">HYN0049</strain>
    </source>
</reference>
<dbReference type="AlphaFoldDB" id="A0A2S1SK69"/>
<dbReference type="RefSeq" id="WP_108904562.1">
    <property type="nucleotide sequence ID" value="NZ_CP029187.1"/>
</dbReference>
<dbReference type="EMBL" id="CP029187">
    <property type="protein sequence ID" value="AWI26785.1"/>
    <property type="molecule type" value="Genomic_DNA"/>
</dbReference>
<protein>
    <recommendedName>
        <fullName evidence="2">Response regulatory domain-containing protein</fullName>
    </recommendedName>
</protein>
<evidence type="ECO:0000256" key="1">
    <source>
        <dbReference type="PROSITE-ProRule" id="PRU00169"/>
    </source>
</evidence>
<dbReference type="Pfam" id="PF00072">
    <property type="entry name" value="Response_reg"/>
    <property type="match status" value="1"/>
</dbReference>
<dbReference type="KEGG" id="fpal:HYN49_13255"/>
<dbReference type="Gene3D" id="3.40.50.2300">
    <property type="match status" value="1"/>
</dbReference>
<dbReference type="InterPro" id="IPR051015">
    <property type="entry name" value="EvgA-like"/>
</dbReference>
<evidence type="ECO:0000313" key="4">
    <source>
        <dbReference type="Proteomes" id="UP000244937"/>
    </source>
</evidence>
<dbReference type="PANTHER" id="PTHR45566:SF1">
    <property type="entry name" value="HTH-TYPE TRANSCRIPTIONAL REGULATOR YHJB-RELATED"/>
    <property type="match status" value="1"/>
</dbReference>
<dbReference type="SMART" id="SM00448">
    <property type="entry name" value="REC"/>
    <property type="match status" value="1"/>
</dbReference>